<dbReference type="SUPFAM" id="SSF48452">
    <property type="entry name" value="TPR-like"/>
    <property type="match status" value="1"/>
</dbReference>
<keyword evidence="1" id="KW-1133">Transmembrane helix</keyword>
<sequence length="200" mass="22919">MLQTSNLEKNSKAIMLFLITLGYVLLLATFLKHIIAEINYADSIRLTKNLVLKDALTKANIAVKMNPKEPRYFYNKSKVLLLSEGPKDEVLKNLQTALELNPNNLVTLKNTTHYYYFLAVKNLEFSSKISGNLEEPYLTLAKTFFSNLKTTYSNDAGVMVIAAKYERSLNLTKEYNETIKRIAELRPDLLNWHPELITPK</sequence>
<feature type="transmembrane region" description="Helical" evidence="1">
    <location>
        <begin position="12"/>
        <end position="31"/>
    </location>
</feature>
<dbReference type="EMBL" id="DSRT01000054">
    <property type="protein sequence ID" value="HGW29487.1"/>
    <property type="molecule type" value="Genomic_DNA"/>
</dbReference>
<evidence type="ECO:0000256" key="1">
    <source>
        <dbReference type="SAM" id="Phobius"/>
    </source>
</evidence>
<accession>A0A7C4TNV5</accession>
<name>A0A7C4TNV5_UNCKA</name>
<keyword evidence="1" id="KW-0472">Membrane</keyword>
<dbReference type="Gene3D" id="1.25.40.10">
    <property type="entry name" value="Tetratricopeptide repeat domain"/>
    <property type="match status" value="1"/>
</dbReference>
<gene>
    <name evidence="2" type="ORF">ENR63_01000</name>
</gene>
<protein>
    <recommendedName>
        <fullName evidence="3">Tetratricopeptide repeat protein</fullName>
    </recommendedName>
</protein>
<reference evidence="2" key="1">
    <citation type="journal article" date="2020" name="mSystems">
        <title>Genome- and Community-Level Interaction Insights into Carbon Utilization and Element Cycling Functions of Hydrothermarchaeota in Hydrothermal Sediment.</title>
        <authorList>
            <person name="Zhou Z."/>
            <person name="Liu Y."/>
            <person name="Xu W."/>
            <person name="Pan J."/>
            <person name="Luo Z.H."/>
            <person name="Li M."/>
        </authorList>
    </citation>
    <scope>NUCLEOTIDE SEQUENCE [LARGE SCALE GENOMIC DNA]</scope>
    <source>
        <strain evidence="2">SpSt-417</strain>
    </source>
</reference>
<organism evidence="2">
    <name type="scientific">candidate division WWE3 bacterium</name>
    <dbReference type="NCBI Taxonomy" id="2053526"/>
    <lineage>
        <taxon>Bacteria</taxon>
        <taxon>Katanobacteria</taxon>
    </lineage>
</organism>
<evidence type="ECO:0008006" key="3">
    <source>
        <dbReference type="Google" id="ProtNLM"/>
    </source>
</evidence>
<dbReference type="AlphaFoldDB" id="A0A7C4TNV5"/>
<dbReference type="InterPro" id="IPR011990">
    <property type="entry name" value="TPR-like_helical_dom_sf"/>
</dbReference>
<comment type="caution">
    <text evidence="2">The sequence shown here is derived from an EMBL/GenBank/DDBJ whole genome shotgun (WGS) entry which is preliminary data.</text>
</comment>
<proteinExistence type="predicted"/>
<evidence type="ECO:0000313" key="2">
    <source>
        <dbReference type="EMBL" id="HGW29487.1"/>
    </source>
</evidence>
<keyword evidence="1" id="KW-0812">Transmembrane</keyword>